<evidence type="ECO:0000259" key="2">
    <source>
        <dbReference type="Pfam" id="PF14478"/>
    </source>
</evidence>
<dbReference type="Proteomes" id="UP000824133">
    <property type="component" value="Unassembled WGS sequence"/>
</dbReference>
<dbReference type="Gene3D" id="2.170.130.30">
    <property type="match status" value="1"/>
</dbReference>
<dbReference type="PROSITE" id="PS51318">
    <property type="entry name" value="TAT"/>
    <property type="match status" value="1"/>
</dbReference>
<reference evidence="3" key="1">
    <citation type="journal article" date="2021" name="PeerJ">
        <title>Extensive microbial diversity within the chicken gut microbiome revealed by metagenomics and culture.</title>
        <authorList>
            <person name="Gilroy R."/>
            <person name="Ravi A."/>
            <person name="Getino M."/>
            <person name="Pursley I."/>
            <person name="Horton D.L."/>
            <person name="Alikhan N.F."/>
            <person name="Baker D."/>
            <person name="Gharbi K."/>
            <person name="Hall N."/>
            <person name="Watson M."/>
            <person name="Adriaenssens E.M."/>
            <person name="Foster-Nyarko E."/>
            <person name="Jarju S."/>
            <person name="Secka A."/>
            <person name="Antonio M."/>
            <person name="Oren A."/>
            <person name="Chaudhuri R.R."/>
            <person name="La Ragione R."/>
            <person name="Hildebrand F."/>
            <person name="Pallen M.J."/>
        </authorList>
    </citation>
    <scope>NUCLEOTIDE SEQUENCE</scope>
    <source>
        <strain evidence="3">ChiHjej10B9-743</strain>
    </source>
</reference>
<dbReference type="Pfam" id="PF14478">
    <property type="entry name" value="DUF4430"/>
    <property type="match status" value="1"/>
</dbReference>
<name>A0A9D1ZC25_9ACTN</name>
<comment type="caution">
    <text evidence="3">The sequence shown here is derived from an EMBL/GenBank/DDBJ whole genome shotgun (WGS) entry which is preliminary data.</text>
</comment>
<protein>
    <submittedName>
        <fullName evidence="3">DUF4430 domain-containing protein</fullName>
    </submittedName>
</protein>
<dbReference type="InterPro" id="IPR006311">
    <property type="entry name" value="TAT_signal"/>
</dbReference>
<dbReference type="PROSITE" id="PS51257">
    <property type="entry name" value="PROKAR_LIPOPROTEIN"/>
    <property type="match status" value="1"/>
</dbReference>
<dbReference type="EMBL" id="DXCP01000048">
    <property type="protein sequence ID" value="HIY80064.1"/>
    <property type="molecule type" value="Genomic_DNA"/>
</dbReference>
<feature type="signal peptide" evidence="1">
    <location>
        <begin position="1"/>
        <end position="30"/>
    </location>
</feature>
<feature type="chain" id="PRO_5039523082" evidence="1">
    <location>
        <begin position="31"/>
        <end position="153"/>
    </location>
</feature>
<reference evidence="3" key="2">
    <citation type="submission" date="2021-04" db="EMBL/GenBank/DDBJ databases">
        <authorList>
            <person name="Gilroy R."/>
        </authorList>
    </citation>
    <scope>NUCLEOTIDE SEQUENCE</scope>
    <source>
        <strain evidence="3">ChiHjej10B9-743</strain>
    </source>
</reference>
<gene>
    <name evidence="3" type="ORF">IAA42_06495</name>
</gene>
<evidence type="ECO:0000313" key="3">
    <source>
        <dbReference type="EMBL" id="HIY80064.1"/>
    </source>
</evidence>
<evidence type="ECO:0000256" key="1">
    <source>
        <dbReference type="SAM" id="SignalP"/>
    </source>
</evidence>
<keyword evidence="1" id="KW-0732">Signal</keyword>
<evidence type="ECO:0000313" key="4">
    <source>
        <dbReference type="Proteomes" id="UP000824133"/>
    </source>
</evidence>
<proteinExistence type="predicted"/>
<accession>A0A9D1ZC25</accession>
<sequence length="153" mass="15776">MSQKNLSRRTFVARLVGGFAACALALTVVACGGAPAAGDNADGAAQKQQATIEVTVEIDATAGEGEKTTEEVELPEGATAYDALVAAADDVNASDSEYGMYVQGINGLAGGDFGDMSGWMFEVNGEMAEVAASEYELAAGDVVTWLYVTEFTE</sequence>
<dbReference type="AlphaFoldDB" id="A0A9D1ZC25"/>
<dbReference type="InterPro" id="IPR027954">
    <property type="entry name" value="Transcobalamin-like_C"/>
</dbReference>
<organism evidence="3 4">
    <name type="scientific">Candidatus Olsenella excrementavium</name>
    <dbReference type="NCBI Taxonomy" id="2838709"/>
    <lineage>
        <taxon>Bacteria</taxon>
        <taxon>Bacillati</taxon>
        <taxon>Actinomycetota</taxon>
        <taxon>Coriobacteriia</taxon>
        <taxon>Coriobacteriales</taxon>
        <taxon>Atopobiaceae</taxon>
        <taxon>Olsenella</taxon>
    </lineage>
</organism>
<feature type="domain" description="Transcobalamin-like C-terminal" evidence="2">
    <location>
        <begin position="77"/>
        <end position="147"/>
    </location>
</feature>